<dbReference type="AlphaFoldDB" id="A0A4V4HF34"/>
<dbReference type="EMBL" id="ML179250">
    <property type="protein sequence ID" value="THU93395.1"/>
    <property type="molecule type" value="Genomic_DNA"/>
</dbReference>
<evidence type="ECO:0000256" key="2">
    <source>
        <dbReference type="ARBA" id="ARBA00022741"/>
    </source>
</evidence>
<dbReference type="OrthoDB" id="248923at2759"/>
<feature type="region of interest" description="Disordered" evidence="4">
    <location>
        <begin position="46"/>
        <end position="66"/>
    </location>
</feature>
<proteinExistence type="inferred from homology"/>
<keyword evidence="2" id="KW-0547">Nucleotide-binding</keyword>
<dbReference type="Proteomes" id="UP000297245">
    <property type="component" value="Unassembled WGS sequence"/>
</dbReference>
<dbReference type="InterPro" id="IPR051931">
    <property type="entry name" value="PAK3-like"/>
</dbReference>
<comment type="similarity">
    <text evidence="1">Belongs to the protein kinase superfamily. STE Ser/Thr protein kinase family. STE20 subfamily.</text>
</comment>
<dbReference type="Gene3D" id="1.10.510.10">
    <property type="entry name" value="Transferase(Phosphotransferase) domain 1"/>
    <property type="match status" value="1"/>
</dbReference>
<dbReference type="PROSITE" id="PS50011">
    <property type="entry name" value="PROTEIN_KINASE_DOM"/>
    <property type="match status" value="1"/>
</dbReference>
<evidence type="ECO:0000256" key="3">
    <source>
        <dbReference type="ARBA" id="ARBA00022840"/>
    </source>
</evidence>
<dbReference type="GO" id="GO:0005524">
    <property type="term" value="F:ATP binding"/>
    <property type="evidence" value="ECO:0007669"/>
    <property type="project" value="UniProtKB-KW"/>
</dbReference>
<dbReference type="InterPro" id="IPR011009">
    <property type="entry name" value="Kinase-like_dom_sf"/>
</dbReference>
<evidence type="ECO:0000256" key="4">
    <source>
        <dbReference type="SAM" id="MobiDB-lite"/>
    </source>
</evidence>
<dbReference type="InterPro" id="IPR000719">
    <property type="entry name" value="Prot_kinase_dom"/>
</dbReference>
<evidence type="ECO:0000313" key="7">
    <source>
        <dbReference type="Proteomes" id="UP000297245"/>
    </source>
</evidence>
<dbReference type="PANTHER" id="PTHR45832:SF22">
    <property type="entry name" value="SERINE_THREONINE-PROTEIN KINASE SAMKA-RELATED"/>
    <property type="match status" value="1"/>
</dbReference>
<dbReference type="PANTHER" id="PTHR45832">
    <property type="entry name" value="SERINE/THREONINE-PROTEIN KINASE SAMKA-RELATED-RELATED"/>
    <property type="match status" value="1"/>
</dbReference>
<keyword evidence="7" id="KW-1185">Reference proteome</keyword>
<reference evidence="6 7" key="1">
    <citation type="journal article" date="2019" name="Nat. Ecol. Evol.">
        <title>Megaphylogeny resolves global patterns of mushroom evolution.</title>
        <authorList>
            <person name="Varga T."/>
            <person name="Krizsan K."/>
            <person name="Foldi C."/>
            <person name="Dima B."/>
            <person name="Sanchez-Garcia M."/>
            <person name="Sanchez-Ramirez S."/>
            <person name="Szollosi G.J."/>
            <person name="Szarkandi J.G."/>
            <person name="Papp V."/>
            <person name="Albert L."/>
            <person name="Andreopoulos W."/>
            <person name="Angelini C."/>
            <person name="Antonin V."/>
            <person name="Barry K.W."/>
            <person name="Bougher N.L."/>
            <person name="Buchanan P."/>
            <person name="Buyck B."/>
            <person name="Bense V."/>
            <person name="Catcheside P."/>
            <person name="Chovatia M."/>
            <person name="Cooper J."/>
            <person name="Damon W."/>
            <person name="Desjardin D."/>
            <person name="Finy P."/>
            <person name="Geml J."/>
            <person name="Haridas S."/>
            <person name="Hughes K."/>
            <person name="Justo A."/>
            <person name="Karasinski D."/>
            <person name="Kautmanova I."/>
            <person name="Kiss B."/>
            <person name="Kocsube S."/>
            <person name="Kotiranta H."/>
            <person name="LaButti K.M."/>
            <person name="Lechner B.E."/>
            <person name="Liimatainen K."/>
            <person name="Lipzen A."/>
            <person name="Lukacs Z."/>
            <person name="Mihaltcheva S."/>
            <person name="Morgado L.N."/>
            <person name="Niskanen T."/>
            <person name="Noordeloos M.E."/>
            <person name="Ohm R.A."/>
            <person name="Ortiz-Santana B."/>
            <person name="Ovrebo C."/>
            <person name="Racz N."/>
            <person name="Riley R."/>
            <person name="Savchenko A."/>
            <person name="Shiryaev A."/>
            <person name="Soop K."/>
            <person name="Spirin V."/>
            <person name="Szebenyi C."/>
            <person name="Tomsovsky M."/>
            <person name="Tulloss R.E."/>
            <person name="Uehling J."/>
            <person name="Grigoriev I.V."/>
            <person name="Vagvolgyi C."/>
            <person name="Papp T."/>
            <person name="Martin F.M."/>
            <person name="Miettinen O."/>
            <person name="Hibbett D.S."/>
            <person name="Nagy L.G."/>
        </authorList>
    </citation>
    <scope>NUCLEOTIDE SEQUENCE [LARGE SCALE GENOMIC DNA]</scope>
    <source>
        <strain evidence="6 7">CBS 962.96</strain>
    </source>
</reference>
<keyword evidence="6" id="KW-0418">Kinase</keyword>
<evidence type="ECO:0000313" key="6">
    <source>
        <dbReference type="EMBL" id="THU93395.1"/>
    </source>
</evidence>
<dbReference type="InterPro" id="IPR020635">
    <property type="entry name" value="Tyr_kinase_cat_dom"/>
</dbReference>
<evidence type="ECO:0000256" key="1">
    <source>
        <dbReference type="ARBA" id="ARBA00008874"/>
    </source>
</evidence>
<evidence type="ECO:0000259" key="5">
    <source>
        <dbReference type="PROSITE" id="PS50011"/>
    </source>
</evidence>
<dbReference type="SMART" id="SM00219">
    <property type="entry name" value="TyrKc"/>
    <property type="match status" value="1"/>
</dbReference>
<feature type="region of interest" description="Disordered" evidence="4">
    <location>
        <begin position="1"/>
        <end position="21"/>
    </location>
</feature>
<dbReference type="GO" id="GO:0004713">
    <property type="term" value="F:protein tyrosine kinase activity"/>
    <property type="evidence" value="ECO:0007669"/>
    <property type="project" value="InterPro"/>
</dbReference>
<accession>A0A4V4HF34</accession>
<sequence>MKSVSDTFGGAKEDVSPCYVPDDDYDVIDENEEDYVQPPHLVDDVRVSRSPTLGGGSGSNGTATRPTIVISNTSTQPGSFSSITSAVTPITPNQRYRGWLSEVLKPLEQFIDEPIDPREYYLGLQEIAEGESGSVYAARIAENADLSKLKLPPMLKDRDVENQQHGQPMLVAIKSVAILPSGSAKLDDLKKELTLLKGLAHPDILSLDALYVDLVEDSLWVRMELMERSLADVVALVGQGLVLQERTIARFTSDILEALQYLRDNNIAHRDVRSDNLLLNSDGVLKLTDFSNAIQVSPASPTCTDAVGVLYWQAPEIRTGSYNALKVDIWSVGATVWEMAEAEPPFADTSVPADRWPPLGQPQLYSPAFREFLRLCSEPAASRPDPLELMKNGFVNNTCGRAVIVQLLQQCMAIEKAMQDQAEDSDS</sequence>
<gene>
    <name evidence="6" type="ORF">K435DRAFT_670342</name>
</gene>
<keyword evidence="6" id="KW-0808">Transferase</keyword>
<dbReference type="SUPFAM" id="SSF56112">
    <property type="entry name" value="Protein kinase-like (PK-like)"/>
    <property type="match status" value="1"/>
</dbReference>
<feature type="domain" description="Protein kinase" evidence="5">
    <location>
        <begin position="121"/>
        <end position="395"/>
    </location>
</feature>
<dbReference type="Pfam" id="PF00069">
    <property type="entry name" value="Pkinase"/>
    <property type="match status" value="1"/>
</dbReference>
<protein>
    <submittedName>
        <fullName evidence="6">Kinase-like protein</fullName>
    </submittedName>
</protein>
<name>A0A4V4HF34_DENBC</name>
<organism evidence="6 7">
    <name type="scientific">Dendrothele bispora (strain CBS 962.96)</name>
    <dbReference type="NCBI Taxonomy" id="1314807"/>
    <lineage>
        <taxon>Eukaryota</taxon>
        <taxon>Fungi</taxon>
        <taxon>Dikarya</taxon>
        <taxon>Basidiomycota</taxon>
        <taxon>Agaricomycotina</taxon>
        <taxon>Agaricomycetes</taxon>
        <taxon>Agaricomycetidae</taxon>
        <taxon>Agaricales</taxon>
        <taxon>Agaricales incertae sedis</taxon>
        <taxon>Dendrothele</taxon>
    </lineage>
</organism>
<keyword evidence="3" id="KW-0067">ATP-binding</keyword>